<accession>A4A0P1</accession>
<proteinExistence type="predicted"/>
<gene>
    <name evidence="1" type="ORF">DSM3645_02031</name>
</gene>
<dbReference type="EMBL" id="AANZ01000029">
    <property type="protein sequence ID" value="EAQ77707.1"/>
    <property type="molecule type" value="Genomic_DNA"/>
</dbReference>
<comment type="caution">
    <text evidence="1">The sequence shown here is derived from an EMBL/GenBank/DDBJ whole genome shotgun (WGS) entry which is preliminary data.</text>
</comment>
<dbReference type="Proteomes" id="UP000004358">
    <property type="component" value="Unassembled WGS sequence"/>
</dbReference>
<organism evidence="1 2">
    <name type="scientific">Blastopirellula marina DSM 3645</name>
    <dbReference type="NCBI Taxonomy" id="314230"/>
    <lineage>
        <taxon>Bacteria</taxon>
        <taxon>Pseudomonadati</taxon>
        <taxon>Planctomycetota</taxon>
        <taxon>Planctomycetia</taxon>
        <taxon>Pirellulales</taxon>
        <taxon>Pirellulaceae</taxon>
        <taxon>Blastopirellula</taxon>
    </lineage>
</organism>
<evidence type="ECO:0000313" key="2">
    <source>
        <dbReference type="Proteomes" id="UP000004358"/>
    </source>
</evidence>
<evidence type="ECO:0008006" key="3">
    <source>
        <dbReference type="Google" id="ProtNLM"/>
    </source>
</evidence>
<protein>
    <recommendedName>
        <fullName evidence="3">Transposase</fullName>
    </recommendedName>
</protein>
<dbReference type="STRING" id="314230.DSM3645_02031"/>
<dbReference type="AlphaFoldDB" id="A4A0P1"/>
<reference evidence="1 2" key="1">
    <citation type="submission" date="2006-02" db="EMBL/GenBank/DDBJ databases">
        <authorList>
            <person name="Amann R."/>
            <person name="Ferriera S."/>
            <person name="Johnson J."/>
            <person name="Kravitz S."/>
            <person name="Halpern A."/>
            <person name="Remington K."/>
            <person name="Beeson K."/>
            <person name="Tran B."/>
            <person name="Rogers Y.-H."/>
            <person name="Friedman R."/>
            <person name="Venter J.C."/>
        </authorList>
    </citation>
    <scope>NUCLEOTIDE SEQUENCE [LARGE SCALE GENOMIC DNA]</scope>
    <source>
        <strain evidence="1 2">DSM 3645</strain>
    </source>
</reference>
<name>A4A0P1_9BACT</name>
<sequence length="74" mass="8570">MRSHDSKKVRAIQEPIEGEAIRHQSLYQRIATAAELQRECVAWDAERNALASKVCWHFSTDDARRPLLPNVWLV</sequence>
<evidence type="ECO:0000313" key="1">
    <source>
        <dbReference type="EMBL" id="EAQ77707.1"/>
    </source>
</evidence>
<dbReference type="HOGENOM" id="CLU_2680337_0_0_0"/>